<accession>S4NYT6</accession>
<protein>
    <submittedName>
        <fullName evidence="2">Cysteine and histidine-rich protein 1B</fullName>
    </submittedName>
</protein>
<feature type="non-terminal residue" evidence="2">
    <location>
        <position position="1"/>
    </location>
</feature>
<dbReference type="AlphaFoldDB" id="S4NYT6"/>
<reference evidence="2" key="1">
    <citation type="journal article" date="2013" name="BMC Genomics">
        <title>Unscrambling butterfly oogenesis.</title>
        <authorList>
            <person name="Carter J.M."/>
            <person name="Baker S.C."/>
            <person name="Pink R."/>
            <person name="Carter D.R."/>
            <person name="Collins A."/>
            <person name="Tomlin J."/>
            <person name="Gibbs M."/>
            <person name="Breuker C.J."/>
        </authorList>
    </citation>
    <scope>NUCLEOTIDE SEQUENCE</scope>
    <source>
        <tissue evidence="2">Ovary</tissue>
    </source>
</reference>
<feature type="non-terminal residue" evidence="2">
    <location>
        <position position="108"/>
    </location>
</feature>
<proteinExistence type="predicted"/>
<evidence type="ECO:0000256" key="1">
    <source>
        <dbReference type="SAM" id="MobiDB-lite"/>
    </source>
</evidence>
<feature type="compositionally biased region" description="Basic and acidic residues" evidence="1">
    <location>
        <begin position="64"/>
        <end position="75"/>
    </location>
</feature>
<organism evidence="2">
    <name type="scientific">Pararge aegeria</name>
    <name type="common">speckled wood butterfly</name>
    <dbReference type="NCBI Taxonomy" id="116150"/>
    <lineage>
        <taxon>Eukaryota</taxon>
        <taxon>Metazoa</taxon>
        <taxon>Ecdysozoa</taxon>
        <taxon>Arthropoda</taxon>
        <taxon>Hexapoda</taxon>
        <taxon>Insecta</taxon>
        <taxon>Pterygota</taxon>
        <taxon>Neoptera</taxon>
        <taxon>Endopterygota</taxon>
        <taxon>Lepidoptera</taxon>
        <taxon>Glossata</taxon>
        <taxon>Ditrysia</taxon>
        <taxon>Papilionoidea</taxon>
        <taxon>Nymphalidae</taxon>
        <taxon>Satyrinae</taxon>
        <taxon>Satyrini</taxon>
        <taxon>Parargina</taxon>
        <taxon>Pararge</taxon>
    </lineage>
</organism>
<reference evidence="2" key="2">
    <citation type="submission" date="2013-05" db="EMBL/GenBank/DDBJ databases">
        <authorList>
            <person name="Carter J.-M."/>
            <person name="Baker S.C."/>
            <person name="Pink R."/>
            <person name="Carter D.R.F."/>
            <person name="Collins A."/>
            <person name="Tomlin J."/>
            <person name="Gibbs M."/>
            <person name="Breuker C.J."/>
        </authorList>
    </citation>
    <scope>NUCLEOTIDE SEQUENCE</scope>
    <source>
        <tissue evidence="2">Ovary</tissue>
    </source>
</reference>
<feature type="region of interest" description="Disordered" evidence="1">
    <location>
        <begin position="53"/>
        <end position="89"/>
    </location>
</feature>
<sequence length="108" mass="11255">RRPAAAALAAAGPAVLREDHLHRPAAEAVPHGGAAQAVLRDVALLRLRPAVARQGLRQQAPARPHAERAAGDHLPADPQEQAGRRGGRVVDVGARALRRGAHVRVVGV</sequence>
<name>S4NYT6_9NEOP</name>
<evidence type="ECO:0000313" key="2">
    <source>
        <dbReference type="EMBL" id="JAA80878.1"/>
    </source>
</evidence>
<dbReference type="EMBL" id="GAIX01011682">
    <property type="protein sequence ID" value="JAA80878.1"/>
    <property type="molecule type" value="Transcribed_RNA"/>
</dbReference>